<evidence type="ECO:0000313" key="2">
    <source>
        <dbReference type="Proteomes" id="UP001182991"/>
    </source>
</evidence>
<organism evidence="1 2">
    <name type="scientific">Mesonia ostreae</name>
    <dbReference type="NCBI Taxonomy" id="861110"/>
    <lineage>
        <taxon>Bacteria</taxon>
        <taxon>Pseudomonadati</taxon>
        <taxon>Bacteroidota</taxon>
        <taxon>Flavobacteriia</taxon>
        <taxon>Flavobacteriales</taxon>
        <taxon>Flavobacteriaceae</taxon>
        <taxon>Mesonia</taxon>
    </lineage>
</organism>
<accession>A0ABU2KGX6</accession>
<comment type="caution">
    <text evidence="1">The sequence shown here is derived from an EMBL/GenBank/DDBJ whole genome shotgun (WGS) entry which is preliminary data.</text>
</comment>
<reference evidence="2" key="1">
    <citation type="submission" date="2023-07" db="EMBL/GenBank/DDBJ databases">
        <title>Isolating and identifying novel microbial strains from the Mariana Trench.</title>
        <authorList>
            <person name="Fu H."/>
        </authorList>
    </citation>
    <scope>NUCLEOTIDE SEQUENCE [LARGE SCALE GENOMIC DNA]</scope>
    <source>
        <strain evidence="2">T-y2</strain>
    </source>
</reference>
<evidence type="ECO:0008006" key="3">
    <source>
        <dbReference type="Google" id="ProtNLM"/>
    </source>
</evidence>
<keyword evidence="2" id="KW-1185">Reference proteome</keyword>
<protein>
    <recommendedName>
        <fullName evidence="3">RiboL-PSP-HEPN domain-containing protein</fullName>
    </recommendedName>
</protein>
<dbReference type="Proteomes" id="UP001182991">
    <property type="component" value="Unassembled WGS sequence"/>
</dbReference>
<name>A0ABU2KGX6_9FLAO</name>
<dbReference type="RefSeq" id="WP_311400914.1">
    <property type="nucleotide sequence ID" value="NZ_JAVRBG010000003.1"/>
</dbReference>
<dbReference type="EMBL" id="JAVRBG010000003">
    <property type="protein sequence ID" value="MDT0293966.1"/>
    <property type="molecule type" value="Genomic_DNA"/>
</dbReference>
<gene>
    <name evidence="1" type="ORF">RLT85_04905</name>
</gene>
<evidence type="ECO:0000313" key="1">
    <source>
        <dbReference type="EMBL" id="MDT0293966.1"/>
    </source>
</evidence>
<sequence length="219" mass="26199">MRTEQKSKYYTELIEKNHNQLEPFYAHSFMTFCELNYLKNEILNCLLFEFYQASIFSTNHFLERMVKLTLIKNHTQEFSYAEIQKYREKLDESEKDYDGLTLHNSLAKAYELNLFTDKQFEYIKTAKNRFRNPFSHAQVSKINENATDFGGFMFDFNEVKQNLKQGTELRMPERIEIPKFSPAISQMLQESNSKEIAFKYFKSIFIILREVEDKVFNGK</sequence>
<proteinExistence type="predicted"/>